<evidence type="ECO:0000259" key="1">
    <source>
        <dbReference type="PROSITE" id="PS51340"/>
    </source>
</evidence>
<dbReference type="PROSITE" id="PS51340">
    <property type="entry name" value="MOSC"/>
    <property type="match status" value="1"/>
</dbReference>
<dbReference type="Pfam" id="PF03476">
    <property type="entry name" value="MOSC_N"/>
    <property type="match status" value="1"/>
</dbReference>
<dbReference type="InterPro" id="IPR011037">
    <property type="entry name" value="Pyrv_Knase-like_insert_dom_sf"/>
</dbReference>
<dbReference type="Pfam" id="PF03473">
    <property type="entry name" value="MOSC"/>
    <property type="match status" value="1"/>
</dbReference>
<accession>A0A2K0TJT1</accession>
<dbReference type="SUPFAM" id="SSF50800">
    <property type="entry name" value="PK beta-barrel domain-like"/>
    <property type="match status" value="1"/>
</dbReference>
<evidence type="ECO:0000313" key="2">
    <source>
        <dbReference type="EMBL" id="PNP45789.1"/>
    </source>
</evidence>
<comment type="caution">
    <text evidence="2">The sequence shown here is derived from an EMBL/GenBank/DDBJ whole genome shotgun (WGS) entry which is preliminary data.</text>
</comment>
<dbReference type="OrthoDB" id="17255at2759"/>
<evidence type="ECO:0000313" key="3">
    <source>
        <dbReference type="Proteomes" id="UP000236546"/>
    </source>
</evidence>
<dbReference type="GO" id="GO:0030170">
    <property type="term" value="F:pyridoxal phosphate binding"/>
    <property type="evidence" value="ECO:0007669"/>
    <property type="project" value="InterPro"/>
</dbReference>
<name>A0A2K0TJT1_9HYPO</name>
<organism evidence="2 3">
    <name type="scientific">Trichoderma gamsii</name>
    <dbReference type="NCBI Taxonomy" id="398673"/>
    <lineage>
        <taxon>Eukaryota</taxon>
        <taxon>Fungi</taxon>
        <taxon>Dikarya</taxon>
        <taxon>Ascomycota</taxon>
        <taxon>Pezizomycotina</taxon>
        <taxon>Sordariomycetes</taxon>
        <taxon>Hypocreomycetidae</taxon>
        <taxon>Hypocreales</taxon>
        <taxon>Hypocreaceae</taxon>
        <taxon>Trichoderma</taxon>
    </lineage>
</organism>
<proteinExistence type="predicted"/>
<dbReference type="GO" id="GO:0003824">
    <property type="term" value="F:catalytic activity"/>
    <property type="evidence" value="ECO:0007669"/>
    <property type="project" value="InterPro"/>
</dbReference>
<feature type="domain" description="MOSC" evidence="1">
    <location>
        <begin position="156"/>
        <end position="337"/>
    </location>
</feature>
<reference evidence="2 3" key="1">
    <citation type="submission" date="2017-02" db="EMBL/GenBank/DDBJ databases">
        <title>Genomes of Trichoderma spp. with biocontrol activity.</title>
        <authorList>
            <person name="Gardiner D."/>
            <person name="Kazan K."/>
            <person name="Vos C."/>
            <person name="Harvey P."/>
        </authorList>
    </citation>
    <scope>NUCLEOTIDE SEQUENCE [LARGE SCALE GENOMIC DNA]</scope>
    <source>
        <strain evidence="2 3">A5MH</strain>
    </source>
</reference>
<dbReference type="EMBL" id="MTYH01000023">
    <property type="protein sequence ID" value="PNP45789.1"/>
    <property type="molecule type" value="Genomic_DNA"/>
</dbReference>
<dbReference type="InterPro" id="IPR005302">
    <property type="entry name" value="MoCF_Sase_C"/>
</dbReference>
<dbReference type="AlphaFoldDB" id="A0A2K0TJT1"/>
<protein>
    <recommendedName>
        <fullName evidence="1">MOSC domain-containing protein</fullName>
    </recommendedName>
</protein>
<gene>
    <name evidence="2" type="ORF">TGAMA5MH_02529</name>
</gene>
<dbReference type="GO" id="GO:0030151">
    <property type="term" value="F:molybdenum ion binding"/>
    <property type="evidence" value="ECO:0007669"/>
    <property type="project" value="InterPro"/>
</dbReference>
<dbReference type="Proteomes" id="UP000236546">
    <property type="component" value="Unassembled WGS sequence"/>
</dbReference>
<dbReference type="SUPFAM" id="SSF141673">
    <property type="entry name" value="MOSC N-terminal domain-like"/>
    <property type="match status" value="1"/>
</dbReference>
<dbReference type="InterPro" id="IPR005303">
    <property type="entry name" value="MOCOS_middle"/>
</dbReference>
<sequence>MKVTGIWVYPIKGLRGIPLHNARLGPSGVQHDRRFMLFKVKENGDLQKLQLDRFPACSRFIPEIVGDEILVRYMPPEVPLVPECLEQSVVLRVPLDPDLSRLDKQVINLHQALVNAYRMGDHFDKWFTACFGFETIFFYIGDERRPVLGTNSPRSQPLVTAAPPTQGWLPYLYSYIWGGYDYVWGGRDQHQAEPKPEPDWLAFADMAAYLVVTEKSLLNVNARFSNTNNAVDIVKFRPNIVVDGEVDFDEDFWAELSISGRPVLALTKLCDRCTSLNVDYDTGRFGEGERGTLLKKLMADRRVDIGAKWEPVFGKYAFLVDGLDGADVSVGDEVAVTKRTAERPAADWAYADKTIARFYRYS</sequence>